<sequence>MRNIIAACLVAVLPLAAAAGIVGQGRDLGPTAAPMPEDLNLMKNGLRVGARVVMDSSEDLALTSAPGDRLRFEAGFLPGADLPAGTVALDCTLRFVGADGTLSDPVKQGTCFDGKRDVAKGEWLLLDVTTVFRPTDDDPDGTSGVRIDITDTVSGARLTLMPTYGFSGGKQ</sequence>
<protein>
    <submittedName>
        <fullName evidence="2">Uncharacterized protein</fullName>
    </submittedName>
</protein>
<name>A0A8G1ECU6_9RHOB</name>
<reference evidence="2" key="1">
    <citation type="submission" date="2021-02" db="EMBL/GenBank/DDBJ databases">
        <title>Rhodobacter shimadae sp. nov., an aerobic anoxygenic phototrophic bacterium isolated from a hot spring.</title>
        <authorList>
            <person name="Muramatsu S."/>
            <person name="Haruta S."/>
            <person name="Hirose S."/>
            <person name="Hanada S."/>
        </authorList>
    </citation>
    <scope>NUCLEOTIDE SEQUENCE</scope>
    <source>
        <strain evidence="2">N10</strain>
    </source>
</reference>
<dbReference type="AlphaFoldDB" id="A0A8G1ECU6"/>
<gene>
    <name evidence="2" type="ORF">JO391_04745</name>
</gene>
<evidence type="ECO:0000256" key="1">
    <source>
        <dbReference type="SAM" id="SignalP"/>
    </source>
</evidence>
<keyword evidence="1" id="KW-0732">Signal</keyword>
<feature type="chain" id="PRO_5034385908" evidence="1">
    <location>
        <begin position="20"/>
        <end position="171"/>
    </location>
</feature>
<evidence type="ECO:0000313" key="3">
    <source>
        <dbReference type="Proteomes" id="UP000826300"/>
    </source>
</evidence>
<accession>A0A8G1ECU6</accession>
<dbReference type="KEGG" id="nsm:JO391_04745"/>
<dbReference type="RefSeq" id="WP_220663044.1">
    <property type="nucleotide sequence ID" value="NZ_CP069370.1"/>
</dbReference>
<feature type="signal peptide" evidence="1">
    <location>
        <begin position="1"/>
        <end position="19"/>
    </location>
</feature>
<organism evidence="2 3">
    <name type="scientific">Neotabrizicola shimadae</name>
    <dbReference type="NCBI Taxonomy" id="2807096"/>
    <lineage>
        <taxon>Bacteria</taxon>
        <taxon>Pseudomonadati</taxon>
        <taxon>Pseudomonadota</taxon>
        <taxon>Alphaproteobacteria</taxon>
        <taxon>Rhodobacterales</taxon>
        <taxon>Paracoccaceae</taxon>
        <taxon>Neotabrizicola</taxon>
    </lineage>
</organism>
<proteinExistence type="predicted"/>
<dbReference type="EMBL" id="CP069370">
    <property type="protein sequence ID" value="QYZ70827.1"/>
    <property type="molecule type" value="Genomic_DNA"/>
</dbReference>
<evidence type="ECO:0000313" key="2">
    <source>
        <dbReference type="EMBL" id="QYZ70827.1"/>
    </source>
</evidence>
<dbReference type="Proteomes" id="UP000826300">
    <property type="component" value="Chromosome"/>
</dbReference>
<keyword evidence="3" id="KW-1185">Reference proteome</keyword>